<accession>A0AAD8I7B3</accession>
<evidence type="ECO:0000313" key="1">
    <source>
        <dbReference type="EMBL" id="KAK1380376.1"/>
    </source>
</evidence>
<organism evidence="1 2">
    <name type="scientific">Heracleum sosnowskyi</name>
    <dbReference type="NCBI Taxonomy" id="360622"/>
    <lineage>
        <taxon>Eukaryota</taxon>
        <taxon>Viridiplantae</taxon>
        <taxon>Streptophyta</taxon>
        <taxon>Embryophyta</taxon>
        <taxon>Tracheophyta</taxon>
        <taxon>Spermatophyta</taxon>
        <taxon>Magnoliopsida</taxon>
        <taxon>eudicotyledons</taxon>
        <taxon>Gunneridae</taxon>
        <taxon>Pentapetalae</taxon>
        <taxon>asterids</taxon>
        <taxon>campanulids</taxon>
        <taxon>Apiales</taxon>
        <taxon>Apiaceae</taxon>
        <taxon>Apioideae</taxon>
        <taxon>apioid superclade</taxon>
        <taxon>Tordylieae</taxon>
        <taxon>Tordyliinae</taxon>
        <taxon>Heracleum</taxon>
    </lineage>
</organism>
<comment type="caution">
    <text evidence="1">The sequence shown here is derived from an EMBL/GenBank/DDBJ whole genome shotgun (WGS) entry which is preliminary data.</text>
</comment>
<dbReference type="Proteomes" id="UP001237642">
    <property type="component" value="Unassembled WGS sequence"/>
</dbReference>
<gene>
    <name evidence="1" type="ORF">POM88_027120</name>
</gene>
<dbReference type="InterPro" id="IPR044730">
    <property type="entry name" value="RNase_H-like_dom_plant"/>
</dbReference>
<evidence type="ECO:0008006" key="3">
    <source>
        <dbReference type="Google" id="ProtNLM"/>
    </source>
</evidence>
<sequence>MLASIGGIMKKYGRWERGLRGCIGLANPVMEELWAIYYGLKMVWERNKTNVVSFAECREAISVINNHDPVYPMAILADMIRLLLGENWTYVDIQPTHADANGGANAMVEYYLIREGDP</sequence>
<name>A0AAD8I7B3_9APIA</name>
<dbReference type="AlphaFoldDB" id="A0AAD8I7B3"/>
<proteinExistence type="predicted"/>
<dbReference type="EMBL" id="JAUIZM010000006">
    <property type="protein sequence ID" value="KAK1380376.1"/>
    <property type="molecule type" value="Genomic_DNA"/>
</dbReference>
<protein>
    <recommendedName>
        <fullName evidence="3">RNase H type-1 domain-containing protein</fullName>
    </recommendedName>
</protein>
<dbReference type="CDD" id="cd06222">
    <property type="entry name" value="RNase_H_like"/>
    <property type="match status" value="1"/>
</dbReference>
<keyword evidence="2" id="KW-1185">Reference proteome</keyword>
<evidence type="ECO:0000313" key="2">
    <source>
        <dbReference type="Proteomes" id="UP001237642"/>
    </source>
</evidence>
<reference evidence="1" key="1">
    <citation type="submission" date="2023-02" db="EMBL/GenBank/DDBJ databases">
        <title>Genome of toxic invasive species Heracleum sosnowskyi carries increased number of genes despite the absence of recent whole-genome duplications.</title>
        <authorList>
            <person name="Schelkunov M."/>
            <person name="Shtratnikova V."/>
            <person name="Makarenko M."/>
            <person name="Klepikova A."/>
            <person name="Omelchenko D."/>
            <person name="Novikova G."/>
            <person name="Obukhova E."/>
            <person name="Bogdanov V."/>
            <person name="Penin A."/>
            <person name="Logacheva M."/>
        </authorList>
    </citation>
    <scope>NUCLEOTIDE SEQUENCE</scope>
    <source>
        <strain evidence="1">Hsosn_3</strain>
        <tissue evidence="1">Leaf</tissue>
    </source>
</reference>
<reference evidence="1" key="2">
    <citation type="submission" date="2023-05" db="EMBL/GenBank/DDBJ databases">
        <authorList>
            <person name="Schelkunov M.I."/>
        </authorList>
    </citation>
    <scope>NUCLEOTIDE SEQUENCE</scope>
    <source>
        <strain evidence="1">Hsosn_3</strain>
        <tissue evidence="1">Leaf</tissue>
    </source>
</reference>